<evidence type="ECO:0000313" key="2">
    <source>
        <dbReference type="Proteomes" id="UP000299102"/>
    </source>
</evidence>
<dbReference type="EMBL" id="BGZK01001361">
    <property type="protein sequence ID" value="GBP78211.1"/>
    <property type="molecule type" value="Genomic_DNA"/>
</dbReference>
<gene>
    <name evidence="1" type="ORF">EVAR_53996_1</name>
</gene>
<proteinExistence type="predicted"/>
<dbReference type="AlphaFoldDB" id="A0A4C1YP19"/>
<accession>A0A4C1YP19</accession>
<keyword evidence="2" id="KW-1185">Reference proteome</keyword>
<sequence length="135" mass="15368">MPLYHQRIPNDTHWQSFVRTNPQLSSIGPFGSLALFRSVTTCGYDCTPSEWLNSSQIKISSVSSIVGRDRLKIELDSFWRIIFPGFVQIGTVSGIEIKSGTESRIYSQVWTDIDHRARIETGRRKGIRVKIVARI</sequence>
<organism evidence="1 2">
    <name type="scientific">Eumeta variegata</name>
    <name type="common">Bagworm moth</name>
    <name type="synonym">Eumeta japonica</name>
    <dbReference type="NCBI Taxonomy" id="151549"/>
    <lineage>
        <taxon>Eukaryota</taxon>
        <taxon>Metazoa</taxon>
        <taxon>Ecdysozoa</taxon>
        <taxon>Arthropoda</taxon>
        <taxon>Hexapoda</taxon>
        <taxon>Insecta</taxon>
        <taxon>Pterygota</taxon>
        <taxon>Neoptera</taxon>
        <taxon>Endopterygota</taxon>
        <taxon>Lepidoptera</taxon>
        <taxon>Glossata</taxon>
        <taxon>Ditrysia</taxon>
        <taxon>Tineoidea</taxon>
        <taxon>Psychidae</taxon>
        <taxon>Oiketicinae</taxon>
        <taxon>Eumeta</taxon>
    </lineage>
</organism>
<protein>
    <submittedName>
        <fullName evidence="1">Uncharacterized protein</fullName>
    </submittedName>
</protein>
<comment type="caution">
    <text evidence="1">The sequence shown here is derived from an EMBL/GenBank/DDBJ whole genome shotgun (WGS) entry which is preliminary data.</text>
</comment>
<evidence type="ECO:0000313" key="1">
    <source>
        <dbReference type="EMBL" id="GBP78211.1"/>
    </source>
</evidence>
<name>A0A4C1YP19_EUMVA</name>
<reference evidence="1 2" key="1">
    <citation type="journal article" date="2019" name="Commun. Biol.">
        <title>The bagworm genome reveals a unique fibroin gene that provides high tensile strength.</title>
        <authorList>
            <person name="Kono N."/>
            <person name="Nakamura H."/>
            <person name="Ohtoshi R."/>
            <person name="Tomita M."/>
            <person name="Numata K."/>
            <person name="Arakawa K."/>
        </authorList>
    </citation>
    <scope>NUCLEOTIDE SEQUENCE [LARGE SCALE GENOMIC DNA]</scope>
</reference>
<dbReference type="Proteomes" id="UP000299102">
    <property type="component" value="Unassembled WGS sequence"/>
</dbReference>